<dbReference type="EMBL" id="LOMK01000001">
    <property type="protein sequence ID" value="KYN24894.1"/>
    <property type="molecule type" value="Genomic_DNA"/>
</dbReference>
<name>A0A151JGH3_9VIBR</name>
<dbReference type="AlphaFoldDB" id="A0A151JGH3"/>
<protein>
    <submittedName>
        <fullName evidence="1">Uncharacterized protein</fullName>
    </submittedName>
</protein>
<organism evidence="1 2">
    <name type="scientific">Vibrio cidicii</name>
    <dbReference type="NCBI Taxonomy" id="1763883"/>
    <lineage>
        <taxon>Bacteria</taxon>
        <taxon>Pseudomonadati</taxon>
        <taxon>Pseudomonadota</taxon>
        <taxon>Gammaproteobacteria</taxon>
        <taxon>Vibrionales</taxon>
        <taxon>Vibrionaceae</taxon>
        <taxon>Vibrio</taxon>
    </lineage>
</organism>
<dbReference type="Proteomes" id="UP000075349">
    <property type="component" value="Unassembled WGS sequence"/>
</dbReference>
<comment type="caution">
    <text evidence="1">The sequence shown here is derived from an EMBL/GenBank/DDBJ whole genome shotgun (WGS) entry which is preliminary data.</text>
</comment>
<proteinExistence type="predicted"/>
<accession>A0A151JGH3</accession>
<gene>
    <name evidence="1" type="ORF">AUQ44_03430</name>
</gene>
<reference evidence="2" key="1">
    <citation type="submission" date="2015-12" db="EMBL/GenBank/DDBJ databases">
        <authorList>
            <person name="Tarr C.L."/>
            <person name="Gladney L.M."/>
        </authorList>
    </citation>
    <scope>NUCLEOTIDE SEQUENCE [LARGE SCALE GENOMIC DNA]</scope>
    <source>
        <strain evidence="2">2756-81</strain>
    </source>
</reference>
<sequence>MNFYECELQTNDISAIKFALECFRRQEDGCKKKTREVFNRLKNKVKTKQTTIKTAFVVDEDNTVKCCGLFESMAEYPKFICLKSLYISIDFAQEVELSTTLDLFYDVLETHDSKLMIKVDDRIVNMQYKGFLNVGFNKILMTENQNFILKDKDIIDLTGTPTIKYVVDLSHFVSKESSIKTHFHSFIEHLELDQEVAWLVANLKSIIDGAKIKSGNENIVEEWQKIVAWLDVEDDTILSKDEIIECFAELHKDFTILSKKEEATDEINEIFSLIEELVEIALKVIAHSEIEMREAA</sequence>
<evidence type="ECO:0000313" key="2">
    <source>
        <dbReference type="Proteomes" id="UP000075349"/>
    </source>
</evidence>
<evidence type="ECO:0000313" key="1">
    <source>
        <dbReference type="EMBL" id="KYN24894.1"/>
    </source>
</evidence>